<evidence type="ECO:0000256" key="10">
    <source>
        <dbReference type="SAM" id="MobiDB-lite"/>
    </source>
</evidence>
<keyword evidence="7 9" id="KW-0539">Nucleus</keyword>
<feature type="region of interest" description="Disordered" evidence="10">
    <location>
        <begin position="489"/>
        <end position="696"/>
    </location>
</feature>
<feature type="compositionally biased region" description="Low complexity" evidence="10">
    <location>
        <begin position="582"/>
        <end position="591"/>
    </location>
</feature>
<keyword evidence="8" id="KW-0863">Zinc-finger</keyword>
<evidence type="ECO:0000256" key="4">
    <source>
        <dbReference type="ARBA" id="ARBA00022664"/>
    </source>
</evidence>
<dbReference type="GO" id="GO:0030628">
    <property type="term" value="F:pre-mRNA 3'-splice site binding"/>
    <property type="evidence" value="ECO:0007669"/>
    <property type="project" value="UniProtKB-UniRule"/>
</dbReference>
<name>A0A914KWF5_MELIC</name>
<dbReference type="Pfam" id="PF00098">
    <property type="entry name" value="zf-CCHC"/>
    <property type="match status" value="1"/>
</dbReference>
<dbReference type="PANTHER" id="PTHR12942">
    <property type="entry name" value="STEP II SPLICING FACTOR SLU7"/>
    <property type="match status" value="1"/>
</dbReference>
<keyword evidence="8" id="KW-0862">Zinc</keyword>
<dbReference type="InterPro" id="IPR039974">
    <property type="entry name" value="Splicing_factor_SLU7"/>
</dbReference>
<evidence type="ECO:0000256" key="6">
    <source>
        <dbReference type="ARBA" id="ARBA00023187"/>
    </source>
</evidence>
<dbReference type="InterPro" id="IPR021715">
    <property type="entry name" value="Slu7_dom"/>
</dbReference>
<keyword evidence="12" id="KW-1185">Reference proteome</keyword>
<comment type="function">
    <text evidence="9">Involved in pre-mRNA splicing.</text>
</comment>
<proteinExistence type="inferred from homology"/>
<accession>A0A914KWF5</accession>
<dbReference type="Proteomes" id="UP000887563">
    <property type="component" value="Unplaced"/>
</dbReference>
<dbReference type="GO" id="GO:0008270">
    <property type="term" value="F:zinc ion binding"/>
    <property type="evidence" value="ECO:0007669"/>
    <property type="project" value="UniProtKB-KW"/>
</dbReference>
<evidence type="ECO:0000256" key="3">
    <source>
        <dbReference type="ARBA" id="ARBA00021377"/>
    </source>
</evidence>
<comment type="similarity">
    <text evidence="2 9">Belongs to the SLU7 family.</text>
</comment>
<dbReference type="GO" id="GO:0000398">
    <property type="term" value="P:mRNA splicing, via spliceosome"/>
    <property type="evidence" value="ECO:0007669"/>
    <property type="project" value="UniProtKB-UniRule"/>
</dbReference>
<evidence type="ECO:0000256" key="2">
    <source>
        <dbReference type="ARBA" id="ARBA00007203"/>
    </source>
</evidence>
<keyword evidence="6 9" id="KW-0508">mRNA splicing</keyword>
<organism evidence="12 13">
    <name type="scientific">Meloidogyne incognita</name>
    <name type="common">Southern root-knot nematode worm</name>
    <name type="synonym">Oxyuris incognita</name>
    <dbReference type="NCBI Taxonomy" id="6306"/>
    <lineage>
        <taxon>Eukaryota</taxon>
        <taxon>Metazoa</taxon>
        <taxon>Ecdysozoa</taxon>
        <taxon>Nematoda</taxon>
        <taxon>Chromadorea</taxon>
        <taxon>Rhabditida</taxon>
        <taxon>Tylenchina</taxon>
        <taxon>Tylenchomorpha</taxon>
        <taxon>Tylenchoidea</taxon>
        <taxon>Meloidogynidae</taxon>
        <taxon>Meloidogyninae</taxon>
        <taxon>Meloidogyne</taxon>
        <taxon>Meloidogyne incognita group</taxon>
    </lineage>
</organism>
<feature type="compositionally biased region" description="Basic and acidic residues" evidence="10">
    <location>
        <begin position="615"/>
        <end position="641"/>
    </location>
</feature>
<keyword evidence="8" id="KW-0479">Metal-binding</keyword>
<evidence type="ECO:0000259" key="11">
    <source>
        <dbReference type="PROSITE" id="PS50158"/>
    </source>
</evidence>
<feature type="compositionally biased region" description="Basic and acidic residues" evidence="10">
    <location>
        <begin position="489"/>
        <end position="501"/>
    </location>
</feature>
<sequence length="696" mass="80155">MANLPVSSLIRQGGPFGTEDGIESGKRKSKDEYRKQKDLEEQRKAGTAPAMVDTETGRDINPHIPEFIEKAPWYIPHSGPTLKHQRPQPDRQKEYNLISEWYPKGTTDRVAFKYREGACENCGGMGHRKKDCFEKPRVVGAKWSNTNIAPDDHTLPKLSLDWDAKRDRWNGYNADDYKFVVQEYEKMDETRKLIRAEQLKGTEEEKNLEQDEDIYAEDASAPGQSVDMDSRTRITVRNLRIREDTAKYLHNLDTNGPFYDPKSRSMRENPFKDMPGKEQEAAQYAGENFMRYTGEVAEANEAQVFAWQARCKGIDIHSLAEPTRLESLKREFEQQKEQNKSSVQNELLEKYGGEEHLSAPPKELLLAQSENYVEYNRKGKVIKGDEGPAVKSKYEEDALINNHTSVWGSYWRDGRWGYRCCHQFLRNSYCLGEQGILVEQAELGPISGAAKYPSIEQQKSTKTLQPSNAMQNAIKNVFEGSEGSCCQVKKNEKEESPDVKSVDNSNSDNEEESEDDENNEDDIELDEEELRLYEEQLENEKKKKLRDEKRRETKRKKRKNKKEKAKQRKDDGGKRKRRRKSSSSSSTSNSNSDEEKGDSTSDEDLSFASGSNKKFSKELKKAIKKQLDERKHGKEVAEMGERKRKFHSGLDDETTQKPSEIDREAYNLTRIHSADPMAKMMEEKEQKRMTKKAKKG</sequence>
<feature type="region of interest" description="Disordered" evidence="10">
    <location>
        <begin position="1"/>
        <end position="59"/>
    </location>
</feature>
<feature type="compositionally biased region" description="Basic residues" evidence="10">
    <location>
        <begin position="552"/>
        <end position="567"/>
    </location>
</feature>
<feature type="compositionally biased region" description="Polar residues" evidence="10">
    <location>
        <begin position="1"/>
        <end position="10"/>
    </location>
</feature>
<dbReference type="GO" id="GO:0005681">
    <property type="term" value="C:spliceosomal complex"/>
    <property type="evidence" value="ECO:0007669"/>
    <property type="project" value="UniProtKB-UniRule"/>
</dbReference>
<evidence type="ECO:0000256" key="5">
    <source>
        <dbReference type="ARBA" id="ARBA00022728"/>
    </source>
</evidence>
<feature type="domain" description="CCHC-type" evidence="11">
    <location>
        <begin position="119"/>
        <end position="132"/>
    </location>
</feature>
<comment type="subcellular location">
    <subcellularLocation>
        <location evidence="1 9">Nucleus</location>
    </subcellularLocation>
</comment>
<keyword evidence="4 9" id="KW-0507">mRNA processing</keyword>
<evidence type="ECO:0000256" key="9">
    <source>
        <dbReference type="RuleBase" id="RU367071"/>
    </source>
</evidence>
<protein>
    <recommendedName>
        <fullName evidence="3 9">Pre-mRNA-splicing factor SLU7</fullName>
    </recommendedName>
</protein>
<evidence type="ECO:0000256" key="7">
    <source>
        <dbReference type="ARBA" id="ARBA00023242"/>
    </source>
</evidence>
<evidence type="ECO:0000313" key="12">
    <source>
        <dbReference type="Proteomes" id="UP000887563"/>
    </source>
</evidence>
<dbReference type="InterPro" id="IPR001878">
    <property type="entry name" value="Znf_CCHC"/>
</dbReference>
<keyword evidence="5 9" id="KW-0747">Spliceosome</keyword>
<reference evidence="13" key="1">
    <citation type="submission" date="2022-11" db="UniProtKB">
        <authorList>
            <consortium name="WormBaseParasite"/>
        </authorList>
    </citation>
    <scope>IDENTIFICATION</scope>
</reference>
<dbReference type="WBParaSite" id="Minc3s00140g05838">
    <property type="protein sequence ID" value="Minc3s00140g05838"/>
    <property type="gene ID" value="Minc3s00140g05838"/>
</dbReference>
<dbReference type="PANTHER" id="PTHR12942:SF2">
    <property type="entry name" value="PRE-MRNA-SPLICING FACTOR SLU7"/>
    <property type="match status" value="1"/>
</dbReference>
<evidence type="ECO:0000256" key="8">
    <source>
        <dbReference type="PROSITE-ProRule" id="PRU00047"/>
    </source>
</evidence>
<dbReference type="AlphaFoldDB" id="A0A914KWF5"/>
<dbReference type="PROSITE" id="PS50158">
    <property type="entry name" value="ZF_CCHC"/>
    <property type="match status" value="1"/>
</dbReference>
<evidence type="ECO:0000256" key="1">
    <source>
        <dbReference type="ARBA" id="ARBA00004123"/>
    </source>
</evidence>
<feature type="compositionally biased region" description="Basic and acidic residues" evidence="10">
    <location>
        <begin position="23"/>
        <end position="44"/>
    </location>
</feature>
<feature type="compositionally biased region" description="Basic and acidic residues" evidence="10">
    <location>
        <begin position="530"/>
        <end position="551"/>
    </location>
</feature>
<comment type="subunit">
    <text evidence="9">Associated with the spliceosome.</text>
</comment>
<feature type="compositionally biased region" description="Acidic residues" evidence="10">
    <location>
        <begin position="508"/>
        <end position="529"/>
    </location>
</feature>
<evidence type="ECO:0000313" key="13">
    <source>
        <dbReference type="WBParaSite" id="Minc3s00140g05838"/>
    </source>
</evidence>
<dbReference type="Pfam" id="PF11708">
    <property type="entry name" value="Slu7"/>
    <property type="match status" value="1"/>
</dbReference>